<dbReference type="CDD" id="cd05804">
    <property type="entry name" value="StaR_like"/>
    <property type="match status" value="1"/>
</dbReference>
<dbReference type="AlphaFoldDB" id="A0AAJ6QV82"/>
<comment type="similarity">
    <text evidence="1">Belongs to the TTC38 family.</text>
</comment>
<dbReference type="InterPro" id="IPR033891">
    <property type="entry name" value="TTC38"/>
</dbReference>
<dbReference type="Gene3D" id="1.25.40.10">
    <property type="entry name" value="Tetratricopeptide repeat domain"/>
    <property type="match status" value="1"/>
</dbReference>
<keyword evidence="5" id="KW-1185">Reference proteome</keyword>
<evidence type="ECO:0000256" key="3">
    <source>
        <dbReference type="ARBA" id="ARBA00022737"/>
    </source>
</evidence>
<protein>
    <recommendedName>
        <fullName evidence="2">Tetratricopeptide repeat protein 38</fullName>
    </recommendedName>
</protein>
<evidence type="ECO:0000256" key="4">
    <source>
        <dbReference type="ARBA" id="ARBA00022803"/>
    </source>
</evidence>
<keyword evidence="4" id="KW-0802">TPR repeat</keyword>
<dbReference type="PANTHER" id="PTHR16263:SF4">
    <property type="entry name" value="TETRATRICOPEPTIDE REPEAT PROTEIN 38"/>
    <property type="match status" value="1"/>
</dbReference>
<accession>A0AAJ6QV82</accession>
<evidence type="ECO:0000313" key="6">
    <source>
        <dbReference type="RefSeq" id="XP_003745106.1"/>
    </source>
</evidence>
<sequence length="460" mass="52276">MRTEFRDVSGWRADGLPVTTFSDEAAKMLDSCITQLTTWKEDDLGIEKTLEKMSSADPHFTLGRVFTHQIQLIGTGTSGRKNPQILSELKELRKSVAFITDRESSHLDAAIWLAEGQMSAACLVLEDILKKYPTDMLAIKVAHDCYFYLGNQSEMLASIERVLPRWSSHSPLQNYLYGMQAFGLCETGQYEEAGKIALKGLELDRTDAWSTHANSHVYEMTSRPDEGIAFLSRTVNDWQPAGLLSCHNFWHWAVFHIEKGESEAALDLFDSEIGERSKSGAMLDYVDAASLLYRLELEGVNVDDKWKILFEETEKHLEDQILLFNDAHFAMTLLGLKDHDRFRKFQDSVNSVEDVAEIDNFRITNLFGKKLIQAMKDYSTGNFDECTTSLLEIKPDLVQMGGSDAQRDVFDLLLINAAIKSENQRDQAKKLLDLRSCARRQSPMVDRLKARLQRREPSLL</sequence>
<proteinExistence type="inferred from homology"/>
<dbReference type="RefSeq" id="XP_003745106.1">
    <property type="nucleotide sequence ID" value="XM_003745058.2"/>
</dbReference>
<evidence type="ECO:0000313" key="5">
    <source>
        <dbReference type="Proteomes" id="UP000694867"/>
    </source>
</evidence>
<gene>
    <name evidence="6" type="primary">LOC100907144</name>
</gene>
<dbReference type="GeneID" id="100907144"/>
<dbReference type="PANTHER" id="PTHR16263">
    <property type="entry name" value="TETRATRICOPEPTIDE REPEAT PROTEIN 38"/>
    <property type="match status" value="1"/>
</dbReference>
<dbReference type="Proteomes" id="UP000694867">
    <property type="component" value="Unplaced"/>
</dbReference>
<keyword evidence="3" id="KW-0677">Repeat</keyword>
<evidence type="ECO:0000256" key="2">
    <source>
        <dbReference type="ARBA" id="ARBA00019992"/>
    </source>
</evidence>
<dbReference type="KEGG" id="goe:100907144"/>
<evidence type="ECO:0000256" key="1">
    <source>
        <dbReference type="ARBA" id="ARBA00005857"/>
    </source>
</evidence>
<reference evidence="6" key="1">
    <citation type="submission" date="2025-08" db="UniProtKB">
        <authorList>
            <consortium name="RefSeq"/>
        </authorList>
    </citation>
    <scope>IDENTIFICATION</scope>
</reference>
<organism evidence="5 6">
    <name type="scientific">Galendromus occidentalis</name>
    <name type="common">western predatory mite</name>
    <dbReference type="NCBI Taxonomy" id="34638"/>
    <lineage>
        <taxon>Eukaryota</taxon>
        <taxon>Metazoa</taxon>
        <taxon>Ecdysozoa</taxon>
        <taxon>Arthropoda</taxon>
        <taxon>Chelicerata</taxon>
        <taxon>Arachnida</taxon>
        <taxon>Acari</taxon>
        <taxon>Parasitiformes</taxon>
        <taxon>Mesostigmata</taxon>
        <taxon>Gamasina</taxon>
        <taxon>Phytoseioidea</taxon>
        <taxon>Phytoseiidae</taxon>
        <taxon>Typhlodrominae</taxon>
        <taxon>Galendromus</taxon>
    </lineage>
</organism>
<name>A0AAJ6QV82_9ACAR</name>
<dbReference type="InterPro" id="IPR011990">
    <property type="entry name" value="TPR-like_helical_dom_sf"/>
</dbReference>
<dbReference type="SUPFAM" id="SSF48452">
    <property type="entry name" value="TPR-like"/>
    <property type="match status" value="1"/>
</dbReference>